<sequence length="154" mass="16358">MWGMYYLTTDWTAAMVNAQLFSGALTSPAKSGGYSNVGFVAVNGTTLTASSLQPAYMGGVPATPSGSLPVLSTDHSITQFPDNIYTLESNLWSLDENKELIPTWINPDGNSTPAEIGWGPDFDNGILITGNLTATREAFPDTPSTVQIVSHKGK</sequence>
<name>A0A0C3LMM7_9AGAM</name>
<reference evidence="2" key="2">
    <citation type="submission" date="2015-01" db="EMBL/GenBank/DDBJ databases">
        <title>Evolutionary Origins and Diversification of the Mycorrhizal Mutualists.</title>
        <authorList>
            <consortium name="DOE Joint Genome Institute"/>
            <consortium name="Mycorrhizal Genomics Consortium"/>
            <person name="Kohler A."/>
            <person name="Kuo A."/>
            <person name="Nagy L.G."/>
            <person name="Floudas D."/>
            <person name="Copeland A."/>
            <person name="Barry K.W."/>
            <person name="Cichocki N."/>
            <person name="Veneault-Fourrey C."/>
            <person name="LaButti K."/>
            <person name="Lindquist E.A."/>
            <person name="Lipzen A."/>
            <person name="Lundell T."/>
            <person name="Morin E."/>
            <person name="Murat C."/>
            <person name="Riley R."/>
            <person name="Ohm R."/>
            <person name="Sun H."/>
            <person name="Tunlid A."/>
            <person name="Henrissat B."/>
            <person name="Grigoriev I.V."/>
            <person name="Hibbett D.S."/>
            <person name="Martin F."/>
        </authorList>
    </citation>
    <scope>NUCLEOTIDE SEQUENCE [LARGE SCALE GENOMIC DNA]</scope>
    <source>
        <strain evidence="2">MUT 4182</strain>
    </source>
</reference>
<dbReference type="OrthoDB" id="10453759at2759"/>
<keyword evidence="2" id="KW-1185">Reference proteome</keyword>
<protein>
    <submittedName>
        <fullName evidence="1">Uncharacterized protein</fullName>
    </submittedName>
</protein>
<reference evidence="1 2" key="1">
    <citation type="submission" date="2014-04" db="EMBL/GenBank/DDBJ databases">
        <authorList>
            <consortium name="DOE Joint Genome Institute"/>
            <person name="Kuo A."/>
            <person name="Girlanda M."/>
            <person name="Perotto S."/>
            <person name="Kohler A."/>
            <person name="Nagy L.G."/>
            <person name="Floudas D."/>
            <person name="Copeland A."/>
            <person name="Barry K.W."/>
            <person name="Cichocki N."/>
            <person name="Veneault-Fourrey C."/>
            <person name="LaButti K."/>
            <person name="Lindquist E.A."/>
            <person name="Lipzen A."/>
            <person name="Lundell T."/>
            <person name="Morin E."/>
            <person name="Murat C."/>
            <person name="Sun H."/>
            <person name="Tunlid A."/>
            <person name="Henrissat B."/>
            <person name="Grigoriev I.V."/>
            <person name="Hibbett D.S."/>
            <person name="Martin F."/>
            <person name="Nordberg H.P."/>
            <person name="Cantor M.N."/>
            <person name="Hua S.X."/>
        </authorList>
    </citation>
    <scope>NUCLEOTIDE SEQUENCE [LARGE SCALE GENOMIC DNA]</scope>
    <source>
        <strain evidence="1 2">MUT 4182</strain>
    </source>
</reference>
<evidence type="ECO:0000313" key="2">
    <source>
        <dbReference type="Proteomes" id="UP000054248"/>
    </source>
</evidence>
<accession>A0A0C3LMM7</accession>
<evidence type="ECO:0000313" key="1">
    <source>
        <dbReference type="EMBL" id="KIO22612.1"/>
    </source>
</evidence>
<dbReference type="EMBL" id="KN823105">
    <property type="protein sequence ID" value="KIO22612.1"/>
    <property type="molecule type" value="Genomic_DNA"/>
</dbReference>
<organism evidence="1 2">
    <name type="scientific">Tulasnella calospora MUT 4182</name>
    <dbReference type="NCBI Taxonomy" id="1051891"/>
    <lineage>
        <taxon>Eukaryota</taxon>
        <taxon>Fungi</taxon>
        <taxon>Dikarya</taxon>
        <taxon>Basidiomycota</taxon>
        <taxon>Agaricomycotina</taxon>
        <taxon>Agaricomycetes</taxon>
        <taxon>Cantharellales</taxon>
        <taxon>Tulasnellaceae</taxon>
        <taxon>Tulasnella</taxon>
    </lineage>
</organism>
<dbReference type="AlphaFoldDB" id="A0A0C3LMM7"/>
<gene>
    <name evidence="1" type="ORF">M407DRAFT_27869</name>
</gene>
<dbReference type="HOGENOM" id="CLU_1705551_0_0_1"/>
<proteinExistence type="predicted"/>
<dbReference type="Proteomes" id="UP000054248">
    <property type="component" value="Unassembled WGS sequence"/>
</dbReference>